<dbReference type="STRING" id="77586.A0A0D9WWM3"/>
<dbReference type="eggNOG" id="ENOG502R4AS">
    <property type="taxonomic scope" value="Eukaryota"/>
</dbReference>
<feature type="region of interest" description="Disordered" evidence="1">
    <location>
        <begin position="60"/>
        <end position="111"/>
    </location>
</feature>
<feature type="domain" description="HMA" evidence="2">
    <location>
        <begin position="1"/>
        <end position="64"/>
    </location>
</feature>
<reference evidence="4" key="2">
    <citation type="submission" date="2013-12" db="EMBL/GenBank/DDBJ databases">
        <authorList>
            <person name="Yu Y."/>
            <person name="Lee S."/>
            <person name="de Baynast K."/>
            <person name="Wissotski M."/>
            <person name="Liu L."/>
            <person name="Talag J."/>
            <person name="Goicoechea J."/>
            <person name="Angelova A."/>
            <person name="Jetty R."/>
            <person name="Kudrna D."/>
            <person name="Golser W."/>
            <person name="Rivera L."/>
            <person name="Zhang J."/>
            <person name="Wing R."/>
        </authorList>
    </citation>
    <scope>NUCLEOTIDE SEQUENCE</scope>
</reference>
<evidence type="ECO:0000256" key="1">
    <source>
        <dbReference type="SAM" id="MobiDB-lite"/>
    </source>
</evidence>
<dbReference type="PANTHER" id="PTHR46413:SF1">
    <property type="entry name" value="HEAVY METAL-ASSOCIATED ISOPRENYLATED PLANT PROTEIN 6"/>
    <property type="match status" value="1"/>
</dbReference>
<dbReference type="Gene3D" id="3.30.70.100">
    <property type="match status" value="1"/>
</dbReference>
<keyword evidence="4" id="KW-1185">Reference proteome</keyword>
<proteinExistence type="predicted"/>
<protein>
    <recommendedName>
        <fullName evidence="2">HMA domain-containing protein</fullName>
    </recommendedName>
</protein>
<evidence type="ECO:0000313" key="4">
    <source>
        <dbReference type="Proteomes" id="UP000032180"/>
    </source>
</evidence>
<accession>A0A0D9WWM3</accession>
<feature type="compositionally biased region" description="Pro residues" evidence="1">
    <location>
        <begin position="84"/>
        <end position="99"/>
    </location>
</feature>
<dbReference type="PROSITE" id="PS50846">
    <property type="entry name" value="HMA_2"/>
    <property type="match status" value="1"/>
</dbReference>
<dbReference type="AlphaFoldDB" id="A0A0D9WWM3"/>
<dbReference type="SUPFAM" id="SSF55008">
    <property type="entry name" value="HMA, heavy metal-associated domain"/>
    <property type="match status" value="1"/>
</dbReference>
<reference evidence="3" key="3">
    <citation type="submission" date="2015-04" db="UniProtKB">
        <authorList>
            <consortium name="EnsemblPlants"/>
        </authorList>
    </citation>
    <scope>IDENTIFICATION</scope>
</reference>
<dbReference type="InterPro" id="IPR006121">
    <property type="entry name" value="HMA_dom"/>
</dbReference>
<dbReference type="InterPro" id="IPR036163">
    <property type="entry name" value="HMA_dom_sf"/>
</dbReference>
<evidence type="ECO:0000259" key="2">
    <source>
        <dbReference type="PROSITE" id="PS50846"/>
    </source>
</evidence>
<dbReference type="Gramene" id="LPERR07G05710.1">
    <property type="protein sequence ID" value="LPERR07G05710.1"/>
    <property type="gene ID" value="LPERR07G05710"/>
</dbReference>
<evidence type="ECO:0000313" key="3">
    <source>
        <dbReference type="EnsemblPlants" id="LPERR07G05710.1"/>
    </source>
</evidence>
<dbReference type="PANTHER" id="PTHR46413">
    <property type="entry name" value="HEAVY METAL-ASSOCIATED ISOPRENYLATED PLANT PROTEIN 6"/>
    <property type="match status" value="1"/>
</dbReference>
<dbReference type="GO" id="GO:0046872">
    <property type="term" value="F:metal ion binding"/>
    <property type="evidence" value="ECO:0007669"/>
    <property type="project" value="InterPro"/>
</dbReference>
<dbReference type="Pfam" id="PF00403">
    <property type="entry name" value="HMA"/>
    <property type="match status" value="1"/>
</dbReference>
<name>A0A0D9WWM3_9ORYZ</name>
<organism evidence="3 4">
    <name type="scientific">Leersia perrieri</name>
    <dbReference type="NCBI Taxonomy" id="77586"/>
    <lineage>
        <taxon>Eukaryota</taxon>
        <taxon>Viridiplantae</taxon>
        <taxon>Streptophyta</taxon>
        <taxon>Embryophyta</taxon>
        <taxon>Tracheophyta</taxon>
        <taxon>Spermatophyta</taxon>
        <taxon>Magnoliopsida</taxon>
        <taxon>Liliopsida</taxon>
        <taxon>Poales</taxon>
        <taxon>Poaceae</taxon>
        <taxon>BOP clade</taxon>
        <taxon>Oryzoideae</taxon>
        <taxon>Oryzeae</taxon>
        <taxon>Oryzinae</taxon>
        <taxon>Leersia</taxon>
    </lineage>
</organism>
<feature type="compositionally biased region" description="Polar residues" evidence="1">
    <location>
        <begin position="101"/>
        <end position="111"/>
    </location>
</feature>
<dbReference type="InterPro" id="IPR044594">
    <property type="entry name" value="HIPP01/3/5/6"/>
</dbReference>
<dbReference type="Proteomes" id="UP000032180">
    <property type="component" value="Chromosome 7"/>
</dbReference>
<dbReference type="EnsemblPlants" id="LPERR07G05710.1">
    <property type="protein sequence ID" value="LPERR07G05710.1"/>
    <property type="gene ID" value="LPERR07G05710"/>
</dbReference>
<sequence length="111" mass="11493">MAPIVLGMDVHCDTCAKKIEKIIKKMPGVTQAMAYANTGEVVVQGAIDAAALKARVESKTKKPVAIASAGGVESPSAGDHHHPQTPPPQHAVPWAPPPQQGTSVLQATELS</sequence>
<reference evidence="3 4" key="1">
    <citation type="submission" date="2012-08" db="EMBL/GenBank/DDBJ databases">
        <title>Oryza genome evolution.</title>
        <authorList>
            <person name="Wing R.A."/>
        </authorList>
    </citation>
    <scope>NUCLEOTIDE SEQUENCE</scope>
</reference>
<dbReference type="HOGENOM" id="CLU_103517_0_0_1"/>